<dbReference type="AlphaFoldDB" id="A0A8H4LKX7"/>
<evidence type="ECO:0000313" key="3">
    <source>
        <dbReference type="Proteomes" id="UP000554235"/>
    </source>
</evidence>
<accession>A0A8H4LKX7</accession>
<feature type="compositionally biased region" description="Basic and acidic residues" evidence="1">
    <location>
        <begin position="55"/>
        <end position="73"/>
    </location>
</feature>
<dbReference type="EMBL" id="JAADYS010000251">
    <property type="protein sequence ID" value="KAF4471101.1"/>
    <property type="molecule type" value="Genomic_DNA"/>
</dbReference>
<sequence>MDRPFSYGNIDTQSMCAYNHSVAETREVAAVLDSSTDEFHEAAVYREGGNRRRRPLADLKVENDRRNARRQVETAEAGSTRPAEPKAAADLEEYSC</sequence>
<organism evidence="2 3">
    <name type="scientific">Fusarium albosuccineum</name>
    <dbReference type="NCBI Taxonomy" id="1237068"/>
    <lineage>
        <taxon>Eukaryota</taxon>
        <taxon>Fungi</taxon>
        <taxon>Dikarya</taxon>
        <taxon>Ascomycota</taxon>
        <taxon>Pezizomycotina</taxon>
        <taxon>Sordariomycetes</taxon>
        <taxon>Hypocreomycetidae</taxon>
        <taxon>Hypocreales</taxon>
        <taxon>Nectriaceae</taxon>
        <taxon>Fusarium</taxon>
        <taxon>Fusarium decemcellulare species complex</taxon>
    </lineage>
</organism>
<evidence type="ECO:0000256" key="1">
    <source>
        <dbReference type="SAM" id="MobiDB-lite"/>
    </source>
</evidence>
<protein>
    <submittedName>
        <fullName evidence="2">Uncharacterized protein</fullName>
    </submittedName>
</protein>
<feature type="region of interest" description="Disordered" evidence="1">
    <location>
        <begin position="55"/>
        <end position="96"/>
    </location>
</feature>
<evidence type="ECO:0000313" key="2">
    <source>
        <dbReference type="EMBL" id="KAF4471101.1"/>
    </source>
</evidence>
<dbReference type="Proteomes" id="UP000554235">
    <property type="component" value="Unassembled WGS sequence"/>
</dbReference>
<reference evidence="2 3" key="1">
    <citation type="submission" date="2020-01" db="EMBL/GenBank/DDBJ databases">
        <title>Identification and distribution of gene clusters putatively required for synthesis of sphingolipid metabolism inhibitors in phylogenetically diverse species of the filamentous fungus Fusarium.</title>
        <authorList>
            <person name="Kim H.-S."/>
            <person name="Busman M."/>
            <person name="Brown D.W."/>
            <person name="Divon H."/>
            <person name="Uhlig S."/>
            <person name="Proctor R.H."/>
        </authorList>
    </citation>
    <scope>NUCLEOTIDE SEQUENCE [LARGE SCALE GENOMIC DNA]</scope>
    <source>
        <strain evidence="2 3">NRRL 20459</strain>
    </source>
</reference>
<keyword evidence="3" id="KW-1185">Reference proteome</keyword>
<proteinExistence type="predicted"/>
<comment type="caution">
    <text evidence="2">The sequence shown here is derived from an EMBL/GenBank/DDBJ whole genome shotgun (WGS) entry which is preliminary data.</text>
</comment>
<gene>
    <name evidence="2" type="ORF">FALBO_1986</name>
</gene>
<name>A0A8H4LKX7_9HYPO</name>